<dbReference type="PROSITE" id="PS50929">
    <property type="entry name" value="ABC_TM1F"/>
    <property type="match status" value="1"/>
</dbReference>
<feature type="domain" description="ABC transporter" evidence="10">
    <location>
        <begin position="465"/>
        <end position="700"/>
    </location>
</feature>
<keyword evidence="2 9" id="KW-0812">Transmembrane</keyword>
<dbReference type="NCBIfam" id="TIGR01846">
    <property type="entry name" value="type_I_sec_HlyB"/>
    <property type="match status" value="1"/>
</dbReference>
<feature type="transmembrane region" description="Helical" evidence="9">
    <location>
        <begin position="290"/>
        <end position="310"/>
    </location>
</feature>
<evidence type="ECO:0000256" key="9">
    <source>
        <dbReference type="SAM" id="Phobius"/>
    </source>
</evidence>
<evidence type="ECO:0000313" key="13">
    <source>
        <dbReference type="EMBL" id="MBC5728224.1"/>
    </source>
</evidence>
<dbReference type="InterPro" id="IPR027417">
    <property type="entry name" value="P-loop_NTPase"/>
</dbReference>
<dbReference type="InterPro" id="IPR039421">
    <property type="entry name" value="Type_1_exporter"/>
</dbReference>
<keyword evidence="14" id="KW-1185">Reference proteome</keyword>
<keyword evidence="5" id="KW-0645">Protease</keyword>
<evidence type="ECO:0000256" key="5">
    <source>
        <dbReference type="ARBA" id="ARBA00022807"/>
    </source>
</evidence>
<keyword evidence="5" id="KW-0788">Thiol protease</keyword>
<feature type="transmembrane region" description="Helical" evidence="9">
    <location>
        <begin position="186"/>
        <end position="206"/>
    </location>
</feature>
<sequence length="709" mass="79505">MNSQLDSGLASLIILMRFNNIKITQQEIEHISDLHTSKFGDFDIMSTAKSFKLSAKFRKVSIKDLREINRPVIVKNNNGEYFIVAKILEDKVMILYPDKRSPETVDIDEFSKLWTGVAILLKKKEIIDSDVKFGFKWFIPTILKFKKQFIQVFIAAFTIQLLGILTPIMTQAVIDKVLVNNSMSTLATITIGIAVVYIYELVLGIAKNYVFTHTTNRIDVILNYRLFKHLFALPLKYFESRRVGETVARVRELDGIRNFLTGTPLSTAIDFMFIIVYIAILFLYNTTLSVIVVGSIPVFAVLSAIITPVFKKRLDEKFNAGAESQSFLVESINGVQTVKSFSLEESFEKKWGDIQADYVKASYKTSMVSANSNSIAQFIQKIFELMILTFGAVFVMDGTLTVGALVAFRMLSGRVTGPVLRLVQLWQEYQQASLSVKRIGDIFNSPTEAVNSTNLSNLPKIKGNIKFDKVRFRYKIDNPEVIKDVSFEIKQGSIIGVVGRSGSGKSTISKLIQRLYIPESGKITIDDIDISMVNPLWLRTQIGVVLQENYMFSGTVSENISIHMPSASAEQIIQAAKTVGAHEFITQLPNGYDTIIGDKGIGLSGGQKQRIAIARAILANPRILIFDEATSALDYESESIIQKNLKNICKGRTVIIIAHRLSTLKSAEKIMVIDNGTLVEYDTHENLLKNKGLYSYLFHKQQMGGIMYV</sequence>
<keyword evidence="7 9" id="KW-1133">Transmembrane helix</keyword>
<gene>
    <name evidence="13" type="ORF">H8R91_06785</name>
</gene>
<keyword evidence="6" id="KW-0067">ATP-binding</keyword>
<dbReference type="RefSeq" id="WP_186935393.1">
    <property type="nucleotide sequence ID" value="NZ_JACOPS010000003.1"/>
</dbReference>
<dbReference type="CDD" id="cd18588">
    <property type="entry name" value="ABC_6TM_CyaB_HlyB_like"/>
    <property type="match status" value="1"/>
</dbReference>
<keyword evidence="3" id="KW-0547">Nucleotide-binding</keyword>
<evidence type="ECO:0000256" key="3">
    <source>
        <dbReference type="ARBA" id="ARBA00022741"/>
    </source>
</evidence>
<evidence type="ECO:0000256" key="8">
    <source>
        <dbReference type="ARBA" id="ARBA00023136"/>
    </source>
</evidence>
<dbReference type="Pfam" id="PF03412">
    <property type="entry name" value="Peptidase_C39"/>
    <property type="match status" value="1"/>
</dbReference>
<keyword evidence="8 9" id="KW-0472">Membrane</keyword>
<comment type="subcellular location">
    <subcellularLocation>
        <location evidence="1">Cell membrane</location>
        <topology evidence="1">Multi-pass membrane protein</topology>
    </subcellularLocation>
</comment>
<dbReference type="PANTHER" id="PTHR43394:SF1">
    <property type="entry name" value="ATP-BINDING CASSETTE SUB-FAMILY B MEMBER 10, MITOCHONDRIAL"/>
    <property type="match status" value="1"/>
</dbReference>
<reference evidence="13 14" key="1">
    <citation type="submission" date="2020-08" db="EMBL/GenBank/DDBJ databases">
        <title>Genome public.</title>
        <authorList>
            <person name="Liu C."/>
            <person name="Sun Q."/>
        </authorList>
    </citation>
    <scope>NUCLEOTIDE SEQUENCE [LARGE SCALE GENOMIC DNA]</scope>
    <source>
        <strain evidence="13 14">NSJ-71</strain>
    </source>
</reference>
<dbReference type="Gene3D" id="1.20.1560.10">
    <property type="entry name" value="ABC transporter type 1, transmembrane domain"/>
    <property type="match status" value="1"/>
</dbReference>
<feature type="domain" description="ABC transmembrane type-1" evidence="11">
    <location>
        <begin position="150"/>
        <end position="431"/>
    </location>
</feature>
<dbReference type="InterPro" id="IPR011527">
    <property type="entry name" value="ABC1_TM_dom"/>
</dbReference>
<dbReference type="EMBL" id="JACOPS010000003">
    <property type="protein sequence ID" value="MBC5728224.1"/>
    <property type="molecule type" value="Genomic_DNA"/>
</dbReference>
<evidence type="ECO:0000259" key="12">
    <source>
        <dbReference type="PROSITE" id="PS50990"/>
    </source>
</evidence>
<evidence type="ECO:0000313" key="14">
    <source>
        <dbReference type="Proteomes" id="UP000636755"/>
    </source>
</evidence>
<name>A0ABR7HL03_9FIRM</name>
<dbReference type="InterPro" id="IPR005074">
    <property type="entry name" value="Peptidase_C39"/>
</dbReference>
<evidence type="ECO:0000256" key="1">
    <source>
        <dbReference type="ARBA" id="ARBA00004651"/>
    </source>
</evidence>
<evidence type="ECO:0000256" key="7">
    <source>
        <dbReference type="ARBA" id="ARBA00022989"/>
    </source>
</evidence>
<evidence type="ECO:0000256" key="2">
    <source>
        <dbReference type="ARBA" id="ARBA00022692"/>
    </source>
</evidence>
<feature type="transmembrane region" description="Helical" evidence="9">
    <location>
        <begin position="385"/>
        <end position="408"/>
    </location>
</feature>
<dbReference type="SUPFAM" id="SSF90123">
    <property type="entry name" value="ABC transporter transmembrane region"/>
    <property type="match status" value="1"/>
</dbReference>
<dbReference type="InterPro" id="IPR003593">
    <property type="entry name" value="AAA+_ATPase"/>
</dbReference>
<evidence type="ECO:0000259" key="10">
    <source>
        <dbReference type="PROSITE" id="PS50893"/>
    </source>
</evidence>
<dbReference type="Pfam" id="PF00664">
    <property type="entry name" value="ABC_membrane"/>
    <property type="match status" value="1"/>
</dbReference>
<dbReference type="Gene3D" id="3.40.50.300">
    <property type="entry name" value="P-loop containing nucleotide triphosphate hydrolases"/>
    <property type="match status" value="1"/>
</dbReference>
<proteinExistence type="predicted"/>
<accession>A0ABR7HL03</accession>
<dbReference type="SMART" id="SM00382">
    <property type="entry name" value="AAA"/>
    <property type="match status" value="1"/>
</dbReference>
<evidence type="ECO:0000256" key="6">
    <source>
        <dbReference type="ARBA" id="ARBA00022840"/>
    </source>
</evidence>
<feature type="transmembrane region" description="Helical" evidence="9">
    <location>
        <begin position="259"/>
        <end position="284"/>
    </location>
</feature>
<dbReference type="PROSITE" id="PS50990">
    <property type="entry name" value="PEPTIDASE_C39"/>
    <property type="match status" value="1"/>
</dbReference>
<dbReference type="PROSITE" id="PS00211">
    <property type="entry name" value="ABC_TRANSPORTER_1"/>
    <property type="match status" value="1"/>
</dbReference>
<organism evidence="13 14">
    <name type="scientific">Ruminococcus intestinalis</name>
    <dbReference type="NCBI Taxonomy" id="2763066"/>
    <lineage>
        <taxon>Bacteria</taxon>
        <taxon>Bacillati</taxon>
        <taxon>Bacillota</taxon>
        <taxon>Clostridia</taxon>
        <taxon>Eubacteriales</taxon>
        <taxon>Oscillospiraceae</taxon>
        <taxon>Ruminococcus</taxon>
    </lineage>
</organism>
<dbReference type="SUPFAM" id="SSF52540">
    <property type="entry name" value="P-loop containing nucleoside triphosphate hydrolases"/>
    <property type="match status" value="1"/>
</dbReference>
<dbReference type="Pfam" id="PF00005">
    <property type="entry name" value="ABC_tran"/>
    <property type="match status" value="1"/>
</dbReference>
<dbReference type="InterPro" id="IPR003439">
    <property type="entry name" value="ABC_transporter-like_ATP-bd"/>
</dbReference>
<evidence type="ECO:0000256" key="4">
    <source>
        <dbReference type="ARBA" id="ARBA00022801"/>
    </source>
</evidence>
<dbReference type="Proteomes" id="UP000636755">
    <property type="component" value="Unassembled WGS sequence"/>
</dbReference>
<dbReference type="Gene3D" id="3.90.70.10">
    <property type="entry name" value="Cysteine proteinases"/>
    <property type="match status" value="1"/>
</dbReference>
<dbReference type="InterPro" id="IPR010132">
    <property type="entry name" value="ATPase_T1SS_HlyB"/>
</dbReference>
<dbReference type="InterPro" id="IPR036640">
    <property type="entry name" value="ABC1_TM_sf"/>
</dbReference>
<feature type="domain" description="Peptidase C39" evidence="12">
    <location>
        <begin position="1"/>
        <end position="121"/>
    </location>
</feature>
<dbReference type="PROSITE" id="PS50893">
    <property type="entry name" value="ABC_TRANSPORTER_2"/>
    <property type="match status" value="1"/>
</dbReference>
<evidence type="ECO:0000259" key="11">
    <source>
        <dbReference type="PROSITE" id="PS50929"/>
    </source>
</evidence>
<dbReference type="PANTHER" id="PTHR43394">
    <property type="entry name" value="ATP-DEPENDENT PERMEASE MDL1, MITOCHONDRIAL"/>
    <property type="match status" value="1"/>
</dbReference>
<protein>
    <submittedName>
        <fullName evidence="13">Type I secretion system permease/ATPase</fullName>
    </submittedName>
</protein>
<keyword evidence="4" id="KW-0378">Hydrolase</keyword>
<feature type="transmembrane region" description="Helical" evidence="9">
    <location>
        <begin position="152"/>
        <end position="174"/>
    </location>
</feature>
<comment type="caution">
    <text evidence="13">The sequence shown here is derived from an EMBL/GenBank/DDBJ whole genome shotgun (WGS) entry which is preliminary data.</text>
</comment>
<dbReference type="InterPro" id="IPR017871">
    <property type="entry name" value="ABC_transporter-like_CS"/>
</dbReference>